<dbReference type="OrthoDB" id="9146291at2"/>
<organism evidence="1 2">
    <name type="scientific">Nostoc punctiforme (strain ATCC 29133 / PCC 73102)</name>
    <dbReference type="NCBI Taxonomy" id="63737"/>
    <lineage>
        <taxon>Bacteria</taxon>
        <taxon>Bacillati</taxon>
        <taxon>Cyanobacteriota</taxon>
        <taxon>Cyanophyceae</taxon>
        <taxon>Nostocales</taxon>
        <taxon>Nostocaceae</taxon>
        <taxon>Nostoc</taxon>
    </lineage>
</organism>
<keyword evidence="2" id="KW-1185">Reference proteome</keyword>
<dbReference type="KEGG" id="npu:Npun_F3375"/>
<dbReference type="eggNOG" id="ENOG5030HXZ">
    <property type="taxonomic scope" value="Bacteria"/>
</dbReference>
<evidence type="ECO:0000313" key="2">
    <source>
        <dbReference type="Proteomes" id="UP000001191"/>
    </source>
</evidence>
<gene>
    <name evidence="1" type="ordered locus">Npun_F3375</name>
</gene>
<reference evidence="1 2" key="2">
    <citation type="journal article" date="2013" name="Plant Physiol.">
        <title>A Nostoc punctiforme Sugar Transporter Necessary to Establish a Cyanobacterium-Plant Symbiosis.</title>
        <authorList>
            <person name="Ekman M."/>
            <person name="Picossi S."/>
            <person name="Campbell E.L."/>
            <person name="Meeks J.C."/>
            <person name="Flores E."/>
        </authorList>
    </citation>
    <scope>NUCLEOTIDE SEQUENCE [LARGE SCALE GENOMIC DNA]</scope>
    <source>
        <strain evidence="2">ATCC 29133 / PCC 73102</strain>
    </source>
</reference>
<dbReference type="EnsemblBacteria" id="ACC81801">
    <property type="protein sequence ID" value="ACC81801"/>
    <property type="gene ID" value="Npun_F3375"/>
</dbReference>
<dbReference type="Proteomes" id="UP000001191">
    <property type="component" value="Chromosome"/>
</dbReference>
<sequence length="609" mass="68572">MNCLRNRFVKIALTTVLSLGLYLLAANFSHRGNLVEANSQSQLIAQANRRPSWLAPSPPKFPYFRDRKVVIAKAQKISDGLEAHIKAWFAGKAPPGIPNTLIPKGVDTKEFRNFRLVKPEEITPEQQWAVRPAEKINLKATRGFFPDPNATYLVLPNLLAPFGSKVIVEGEFPHARFFDIQATPSFHPEAYRYRGFGVGEVPIVDVDIDPLPGNVNPFRVDANRNATKRKYRVTFDMAIGNPVDLNPVFRPPHYRAPGNNRMGGSILYQGPWGETKPWGHGLGVWDMGQIWIRYYAPDKAKGSLGGVALPKVYYQFPDGRKYYIQADFEGWENRSNRRIAAKWTAPEDPTKHKGAKTGWFKKFGIFRAIVEGMALEVPWLNLDQEYVRDLDLGVAGRGEDMPPPGNFSVAATECNYINYLLRGMSLGRDKVAVLTGKLPTTPRTRNGEAVMKKAQARYWSITATDTALPEPDGFVGAVLHSVMDDEIITDAQQRYAIVLSRAEDRPKNATASNGVTWVNWGPTTNVTWTLRWMSVYPNWDFGLTPDDRKIGWASDWASKRYDPSIIGQNSHNGVLGEYLPEIHYMTKARFEKLGNSLKPDKIPIWEDND</sequence>
<protein>
    <submittedName>
        <fullName evidence="1">Uncharacterized protein</fullName>
    </submittedName>
</protein>
<dbReference type="AlphaFoldDB" id="B2J030"/>
<dbReference type="EMBL" id="CP001037">
    <property type="protein sequence ID" value="ACC81801.1"/>
    <property type="molecule type" value="Genomic_DNA"/>
</dbReference>
<dbReference type="RefSeq" id="WP_012409777.1">
    <property type="nucleotide sequence ID" value="NC_010628.1"/>
</dbReference>
<reference evidence="2" key="1">
    <citation type="submission" date="2008-04" db="EMBL/GenBank/DDBJ databases">
        <title>Complete sequence of chromosome of Nostoc punctiforme ATCC 29133.</title>
        <authorList>
            <consortium name="US DOE Joint Genome Institute"/>
            <person name="Copeland A."/>
            <person name="Lucas S."/>
            <person name="Lapidus A."/>
            <person name="Glavina del Rio T."/>
            <person name="Dalin E."/>
            <person name="Tice H."/>
            <person name="Pitluck S."/>
            <person name="Chain P."/>
            <person name="Malfatti S."/>
            <person name="Shin M."/>
            <person name="Vergez L."/>
            <person name="Schmutz J."/>
            <person name="Larimer F."/>
            <person name="Land M."/>
            <person name="Hauser L."/>
            <person name="Kyrpides N."/>
            <person name="Kim E."/>
            <person name="Meeks J.C."/>
            <person name="Elhai J."/>
            <person name="Campbell E.L."/>
            <person name="Thiel T."/>
            <person name="Longmire J."/>
            <person name="Potts M."/>
            <person name="Atlas R."/>
        </authorList>
    </citation>
    <scope>NUCLEOTIDE SEQUENCE [LARGE SCALE GENOMIC DNA]</scope>
    <source>
        <strain evidence="2">ATCC 29133 / PCC 73102</strain>
    </source>
</reference>
<name>B2J030_NOSP7</name>
<accession>B2J030</accession>
<evidence type="ECO:0000313" key="1">
    <source>
        <dbReference type="EMBL" id="ACC81801.1"/>
    </source>
</evidence>
<dbReference type="HOGENOM" id="CLU_448225_0_0_3"/>
<proteinExistence type="predicted"/>